<organism evidence="2 3">
    <name type="scientific">Sphingobium terrigena</name>
    <dbReference type="NCBI Taxonomy" id="2304063"/>
    <lineage>
        <taxon>Bacteria</taxon>
        <taxon>Pseudomonadati</taxon>
        <taxon>Pseudomonadota</taxon>
        <taxon>Alphaproteobacteria</taxon>
        <taxon>Sphingomonadales</taxon>
        <taxon>Sphingomonadaceae</taxon>
        <taxon>Sphingobium</taxon>
    </lineage>
</organism>
<feature type="domain" description="IrrE N-terminal-like" evidence="1">
    <location>
        <begin position="28"/>
        <end position="151"/>
    </location>
</feature>
<comment type="caution">
    <text evidence="2">The sequence shown here is derived from an EMBL/GenBank/DDBJ whole genome shotgun (WGS) entry which is preliminary data.</text>
</comment>
<dbReference type="PANTHER" id="PTHR43236">
    <property type="entry name" value="ANTITOXIN HIGA1"/>
    <property type="match status" value="1"/>
</dbReference>
<evidence type="ECO:0000313" key="2">
    <source>
        <dbReference type="EMBL" id="RJG57985.1"/>
    </source>
</evidence>
<evidence type="ECO:0000259" key="1">
    <source>
        <dbReference type="Pfam" id="PF06114"/>
    </source>
</evidence>
<dbReference type="InterPro" id="IPR052345">
    <property type="entry name" value="Rad_response_metalloprotease"/>
</dbReference>
<name>A0A418YYT5_9SPHN</name>
<dbReference type="Pfam" id="PF06114">
    <property type="entry name" value="Peptidase_M78"/>
    <property type="match status" value="1"/>
</dbReference>
<dbReference type="RefSeq" id="WP_119743704.1">
    <property type="nucleotide sequence ID" value="NZ_QVRA01000001.1"/>
</dbReference>
<dbReference type="OrthoDB" id="9794834at2"/>
<sequence>MVDPMTVIAQHWNSTPVPIEAIIRDIGLPLSYEPMDDNISGYIERQNGSYRIVVNSSHAPTRQRFTAAHELGHYIYHRDLLGEGVGDNRAYRTEGTDRPNLNIRPIHERQANSFAANVLMPRHRLSDVAEQSTAALAARFAVSQAAMKIRLGR</sequence>
<dbReference type="InterPro" id="IPR010359">
    <property type="entry name" value="IrrE_HExxH"/>
</dbReference>
<dbReference type="PANTHER" id="PTHR43236:SF2">
    <property type="entry name" value="BLL0069 PROTEIN"/>
    <property type="match status" value="1"/>
</dbReference>
<reference evidence="2 3" key="1">
    <citation type="submission" date="2018-08" db="EMBL/GenBank/DDBJ databases">
        <title>Sphingobium sp. EO9.</title>
        <authorList>
            <person name="Park Y."/>
            <person name="Kim K.H."/>
            <person name="Jeon C.O."/>
        </authorList>
    </citation>
    <scope>NUCLEOTIDE SEQUENCE [LARGE SCALE GENOMIC DNA]</scope>
    <source>
        <strain evidence="2 3">EO9</strain>
    </source>
</reference>
<dbReference type="EMBL" id="QVRA01000001">
    <property type="protein sequence ID" value="RJG57985.1"/>
    <property type="molecule type" value="Genomic_DNA"/>
</dbReference>
<dbReference type="AlphaFoldDB" id="A0A418YYT5"/>
<dbReference type="Proteomes" id="UP000283469">
    <property type="component" value="Unassembled WGS sequence"/>
</dbReference>
<keyword evidence="3" id="KW-1185">Reference proteome</keyword>
<gene>
    <name evidence="2" type="ORF">D0Z70_01945</name>
</gene>
<protein>
    <submittedName>
        <fullName evidence="2">ImmA/IrrE family metallo-endopeptidase</fullName>
    </submittedName>
</protein>
<dbReference type="Gene3D" id="1.10.10.2910">
    <property type="match status" value="1"/>
</dbReference>
<evidence type="ECO:0000313" key="3">
    <source>
        <dbReference type="Proteomes" id="UP000283469"/>
    </source>
</evidence>
<proteinExistence type="predicted"/>
<accession>A0A418YYT5</accession>